<dbReference type="OrthoDB" id="9789139at2"/>
<dbReference type="SMART" id="SM00987">
    <property type="entry name" value="UreE_C"/>
    <property type="match status" value="1"/>
</dbReference>
<protein>
    <submittedName>
        <fullName evidence="2">Uracil DNA glycosylase superfamily protein</fullName>
    </submittedName>
</protein>
<sequence>MGTVTRDGEETARQLVGEITACRLCRDEPRRLPGLPHEPRPVIRLSPTARLLVAGQAPGTRVHATGLPFNDASGDRLRSWMGIDRDTFYDRRRVSIAPMGFCFPGQDAKGGDLPPRPECAPQWRERVMAALPGIDLVVAIGLYAIRWHVGADAGKTLRDTVANWQALFERPGSPKVIVLPHPSWRNTHWLKANPWFERDVLPVLRREVRLRVEPEPDATLNKK</sequence>
<dbReference type="KEGG" id="hdi:HDIA_1554"/>
<dbReference type="PANTHER" id="PTHR42160:SF1">
    <property type="entry name" value="URACIL-DNA GLYCOSYLASE SUPERFAMILY PROTEIN"/>
    <property type="match status" value="1"/>
</dbReference>
<dbReference type="Proteomes" id="UP000223606">
    <property type="component" value="Chromosome 1"/>
</dbReference>
<reference evidence="3" key="1">
    <citation type="submission" date="2017-09" db="EMBL/GenBank/DDBJ databases">
        <title>Genome sequence of Nannocystis excedens DSM 71.</title>
        <authorList>
            <person name="Blom J."/>
        </authorList>
    </citation>
    <scope>NUCLEOTIDE SEQUENCE [LARGE SCALE GENOMIC DNA]</scope>
    <source>
        <strain evidence="3">type strain: E19</strain>
    </source>
</reference>
<dbReference type="InterPro" id="IPR005122">
    <property type="entry name" value="Uracil-DNA_glycosylase-like"/>
</dbReference>
<dbReference type="EMBL" id="LT960614">
    <property type="protein sequence ID" value="SON55095.1"/>
    <property type="molecule type" value="Genomic_DNA"/>
</dbReference>
<dbReference type="CDD" id="cd10033">
    <property type="entry name" value="UDG_like"/>
    <property type="match status" value="1"/>
</dbReference>
<name>A0A2C9D6F0_9HYPH</name>
<keyword evidence="3" id="KW-1185">Reference proteome</keyword>
<dbReference type="SMART" id="SM00986">
    <property type="entry name" value="UDG"/>
    <property type="match status" value="1"/>
</dbReference>
<dbReference type="InterPro" id="IPR047124">
    <property type="entry name" value="HI_0220.2"/>
</dbReference>
<evidence type="ECO:0000313" key="2">
    <source>
        <dbReference type="EMBL" id="SON55095.1"/>
    </source>
</evidence>
<gene>
    <name evidence="2" type="ORF">HDIA_1554</name>
</gene>
<dbReference type="SUPFAM" id="SSF52141">
    <property type="entry name" value="Uracil-DNA glycosylase-like"/>
    <property type="match status" value="1"/>
</dbReference>
<proteinExistence type="predicted"/>
<feature type="domain" description="Uracil-DNA glycosylase-like" evidence="1">
    <location>
        <begin position="42"/>
        <end position="205"/>
    </location>
</feature>
<evidence type="ECO:0000259" key="1">
    <source>
        <dbReference type="SMART" id="SM00986"/>
    </source>
</evidence>
<accession>A0A2C9D6F0</accession>
<dbReference type="RefSeq" id="WP_099555660.1">
    <property type="nucleotide sequence ID" value="NZ_LT960614.1"/>
</dbReference>
<organism evidence="2 3">
    <name type="scientific">Hartmannibacter diazotrophicus</name>
    <dbReference type="NCBI Taxonomy" id="1482074"/>
    <lineage>
        <taxon>Bacteria</taxon>
        <taxon>Pseudomonadati</taxon>
        <taxon>Pseudomonadota</taxon>
        <taxon>Alphaproteobacteria</taxon>
        <taxon>Hyphomicrobiales</taxon>
        <taxon>Pleomorphomonadaceae</taxon>
        <taxon>Hartmannibacter</taxon>
    </lineage>
</organism>
<dbReference type="Pfam" id="PF03167">
    <property type="entry name" value="UDG"/>
    <property type="match status" value="1"/>
</dbReference>
<dbReference type="Gene3D" id="3.40.470.10">
    <property type="entry name" value="Uracil-DNA glycosylase-like domain"/>
    <property type="match status" value="1"/>
</dbReference>
<dbReference type="InterPro" id="IPR036895">
    <property type="entry name" value="Uracil-DNA_glycosylase-like_sf"/>
</dbReference>
<dbReference type="AlphaFoldDB" id="A0A2C9D6F0"/>
<dbReference type="PANTHER" id="PTHR42160">
    <property type="entry name" value="URACIL-DNA GLYCOSYLASE SUPERFAMILY PROTEIN"/>
    <property type="match status" value="1"/>
</dbReference>
<evidence type="ECO:0000313" key="3">
    <source>
        <dbReference type="Proteomes" id="UP000223606"/>
    </source>
</evidence>